<keyword evidence="1" id="KW-1133">Transmembrane helix</keyword>
<keyword evidence="1" id="KW-0812">Transmembrane</keyword>
<dbReference type="Proteomes" id="UP000694388">
    <property type="component" value="Unplaced"/>
</dbReference>
<evidence type="ECO:0000313" key="4">
    <source>
        <dbReference type="Proteomes" id="UP000694388"/>
    </source>
</evidence>
<dbReference type="PANTHER" id="PTHR46942:SF1">
    <property type="entry name" value="SIALIC ACID-BINDING IG-LIKE LECTIN 15"/>
    <property type="match status" value="1"/>
</dbReference>
<dbReference type="AlphaFoldDB" id="A0A8C4RAE6"/>
<dbReference type="InterPro" id="IPR042836">
    <property type="entry name" value="SIG15"/>
</dbReference>
<reference evidence="3" key="1">
    <citation type="submission" date="2025-08" db="UniProtKB">
        <authorList>
            <consortium name="Ensembl"/>
        </authorList>
    </citation>
    <scope>IDENTIFICATION</scope>
</reference>
<dbReference type="InterPro" id="IPR007110">
    <property type="entry name" value="Ig-like_dom"/>
</dbReference>
<feature type="transmembrane region" description="Helical" evidence="1">
    <location>
        <begin position="265"/>
        <end position="287"/>
    </location>
</feature>
<dbReference type="PANTHER" id="PTHR46942">
    <property type="entry name" value="SIALIC ACID-BINDING IG-LIKE LECTIN 15"/>
    <property type="match status" value="1"/>
</dbReference>
<dbReference type="Pfam" id="PF07686">
    <property type="entry name" value="V-set"/>
    <property type="match status" value="1"/>
</dbReference>
<dbReference type="Pfam" id="PF13927">
    <property type="entry name" value="Ig_3"/>
    <property type="match status" value="1"/>
</dbReference>
<dbReference type="Ensembl" id="ENSEBUT00000027646.1">
    <property type="protein sequence ID" value="ENSEBUP00000027070.1"/>
    <property type="gene ID" value="ENSEBUG00000016632.1"/>
</dbReference>
<dbReference type="InterPro" id="IPR013106">
    <property type="entry name" value="Ig_V-set"/>
</dbReference>
<dbReference type="InterPro" id="IPR003598">
    <property type="entry name" value="Ig_sub2"/>
</dbReference>
<feature type="domain" description="Ig-like" evidence="2">
    <location>
        <begin position="30"/>
        <end position="131"/>
    </location>
</feature>
<dbReference type="InterPro" id="IPR036179">
    <property type="entry name" value="Ig-like_dom_sf"/>
</dbReference>
<dbReference type="GeneTree" id="ENSGT00930000152707"/>
<organism evidence="3 4">
    <name type="scientific">Eptatretus burgeri</name>
    <name type="common">Inshore hagfish</name>
    <dbReference type="NCBI Taxonomy" id="7764"/>
    <lineage>
        <taxon>Eukaryota</taxon>
        <taxon>Metazoa</taxon>
        <taxon>Chordata</taxon>
        <taxon>Craniata</taxon>
        <taxon>Vertebrata</taxon>
        <taxon>Cyclostomata</taxon>
        <taxon>Myxini</taxon>
        <taxon>Myxiniformes</taxon>
        <taxon>Myxinidae</taxon>
        <taxon>Eptatretinae</taxon>
        <taxon>Eptatretus</taxon>
    </lineage>
</organism>
<feature type="domain" description="Ig-like" evidence="2">
    <location>
        <begin position="164"/>
        <end position="239"/>
    </location>
</feature>
<dbReference type="Gene3D" id="2.60.40.10">
    <property type="entry name" value="Immunoglobulins"/>
    <property type="match status" value="2"/>
</dbReference>
<dbReference type="PROSITE" id="PS50835">
    <property type="entry name" value="IG_LIKE"/>
    <property type="match status" value="2"/>
</dbReference>
<evidence type="ECO:0000259" key="2">
    <source>
        <dbReference type="PROSITE" id="PS50835"/>
    </source>
</evidence>
<dbReference type="CDD" id="cd00096">
    <property type="entry name" value="Ig"/>
    <property type="match status" value="1"/>
</dbReference>
<proteinExistence type="predicted"/>
<dbReference type="SMART" id="SM00406">
    <property type="entry name" value="IGv"/>
    <property type="match status" value="1"/>
</dbReference>
<dbReference type="GO" id="GO:0032956">
    <property type="term" value="P:regulation of actin cytoskeleton organization"/>
    <property type="evidence" value="ECO:0007669"/>
    <property type="project" value="TreeGrafter"/>
</dbReference>
<evidence type="ECO:0000256" key="1">
    <source>
        <dbReference type="SAM" id="Phobius"/>
    </source>
</evidence>
<name>A0A8C4RAE6_EPTBU</name>
<accession>A0A8C4RAE6</accession>
<dbReference type="InterPro" id="IPR013783">
    <property type="entry name" value="Ig-like_fold"/>
</dbReference>
<dbReference type="SUPFAM" id="SSF48726">
    <property type="entry name" value="Immunoglobulin"/>
    <property type="match status" value="2"/>
</dbReference>
<keyword evidence="1" id="KW-0472">Membrane</keyword>
<dbReference type="GO" id="GO:0045124">
    <property type="term" value="P:regulation of bone resorption"/>
    <property type="evidence" value="ECO:0007669"/>
    <property type="project" value="TreeGrafter"/>
</dbReference>
<protein>
    <recommendedName>
        <fullName evidence="2">Ig-like domain-containing protein</fullName>
    </recommendedName>
</protein>
<dbReference type="GO" id="GO:0005886">
    <property type="term" value="C:plasma membrane"/>
    <property type="evidence" value="ECO:0007669"/>
    <property type="project" value="TreeGrafter"/>
</dbReference>
<reference evidence="3" key="2">
    <citation type="submission" date="2025-09" db="UniProtKB">
        <authorList>
            <consortium name="Ensembl"/>
        </authorList>
    </citation>
    <scope>IDENTIFICATION</scope>
</reference>
<dbReference type="InterPro" id="IPR003599">
    <property type="entry name" value="Ig_sub"/>
</dbReference>
<keyword evidence="4" id="KW-1185">Reference proteome</keyword>
<dbReference type="SMART" id="SM00408">
    <property type="entry name" value="IGc2"/>
    <property type="match status" value="2"/>
</dbReference>
<evidence type="ECO:0000313" key="3">
    <source>
        <dbReference type="Ensembl" id="ENSEBUP00000027070.1"/>
    </source>
</evidence>
<sequence>MHSTPQRSSVPGVVLKRATEWWSFADYQHPDTDICTSTKTMKLCVQREVIGLRGEDVILPCRFIHNEGNNIKELSLVWYKHGKKLIFNSSTNDTHRGFKGRIQTVGNPSDGDGSVRIRYLKMEDEAMYKCQFEFDQSVKGRKCHRTKFQAKKDNRTRLKVDVRPAILHIWMTQENSSSTVELECKGEGKPSPSIIWRNPHGHLVKTSIVHENPSIPNVVSVMNIRGEDPPGNYSCTVENEHGMEQKFLMYKGPKSKNSAHAQKAIVGWLMALSLFFIFLFAFGFYIYRKKEEITQVIYRSTATSQNQNVSTVLFCEGDLCSTVFKSIIQFQ</sequence>
<dbReference type="GO" id="GO:2001204">
    <property type="term" value="P:regulation of osteoclast development"/>
    <property type="evidence" value="ECO:0007669"/>
    <property type="project" value="TreeGrafter"/>
</dbReference>
<dbReference type="SMART" id="SM00409">
    <property type="entry name" value="IG"/>
    <property type="match status" value="2"/>
</dbReference>